<reference evidence="3" key="1">
    <citation type="submission" date="2017-05" db="EMBL/GenBank/DDBJ databases">
        <title>Draft genome sequence of Geobacter pelophilus, a iron(III)-reducing bacteria.</title>
        <authorList>
            <person name="Aoyagi T."/>
            <person name="Koike H."/>
            <person name="Morita T."/>
            <person name="Sato Y."/>
            <person name="Habe H."/>
            <person name="Hori T."/>
        </authorList>
    </citation>
    <scope>NUCLEOTIDE SEQUENCE [LARGE SCALE GENOMIC DNA]</scope>
    <source>
        <strain evidence="3">Drf2</strain>
    </source>
</reference>
<gene>
    <name evidence="2" type="ORF">GPEL0_01f5318</name>
</gene>
<name>A0ABQ0MP12_9BACT</name>
<feature type="compositionally biased region" description="Basic and acidic residues" evidence="1">
    <location>
        <begin position="414"/>
        <end position="424"/>
    </location>
</feature>
<feature type="region of interest" description="Disordered" evidence="1">
    <location>
        <begin position="79"/>
        <end position="126"/>
    </location>
</feature>
<evidence type="ECO:0000256" key="1">
    <source>
        <dbReference type="SAM" id="MobiDB-lite"/>
    </source>
</evidence>
<proteinExistence type="predicted"/>
<keyword evidence="3" id="KW-1185">Reference proteome</keyword>
<feature type="compositionally biased region" description="Basic and acidic residues" evidence="1">
    <location>
        <begin position="79"/>
        <end position="104"/>
    </location>
</feature>
<feature type="compositionally biased region" description="Basic and acidic residues" evidence="1">
    <location>
        <begin position="232"/>
        <end position="243"/>
    </location>
</feature>
<comment type="caution">
    <text evidence="2">The sequence shown here is derived from an EMBL/GenBank/DDBJ whole genome shotgun (WGS) entry which is preliminary data.</text>
</comment>
<evidence type="ECO:0000313" key="3">
    <source>
        <dbReference type="Proteomes" id="UP000194153"/>
    </source>
</evidence>
<dbReference type="EMBL" id="BDQG01000001">
    <property type="protein sequence ID" value="GAW68813.1"/>
    <property type="molecule type" value="Genomic_DNA"/>
</dbReference>
<organism evidence="2 3">
    <name type="scientific">Geoanaerobacter pelophilus</name>
    <dbReference type="NCBI Taxonomy" id="60036"/>
    <lineage>
        <taxon>Bacteria</taxon>
        <taxon>Pseudomonadati</taxon>
        <taxon>Thermodesulfobacteriota</taxon>
        <taxon>Desulfuromonadia</taxon>
        <taxon>Geobacterales</taxon>
        <taxon>Geobacteraceae</taxon>
        <taxon>Geoanaerobacter</taxon>
    </lineage>
</organism>
<dbReference type="Proteomes" id="UP000194153">
    <property type="component" value="Unassembled WGS sequence"/>
</dbReference>
<feature type="compositionally biased region" description="Basic and acidic residues" evidence="1">
    <location>
        <begin position="377"/>
        <end position="403"/>
    </location>
</feature>
<feature type="region of interest" description="Disordered" evidence="1">
    <location>
        <begin position="224"/>
        <end position="244"/>
    </location>
</feature>
<accession>A0ABQ0MP12</accession>
<sequence>MLLQKPGELEVVHLEVELEVEPQAPRVEVCAADQAPAPVHHHELGVDEGWGLREDAHTLLQQLPKVGAAGPLHVREVVDLGKDQGDGHPPERRGDQRRDQRPVGDEVGGYDGDPSPGAGKSPQDDPVELSEFLVRPVAHRTDQRAPCRHQLGVVARPGELCTAGEAPILQKGPLQVGHHRSGHLEVQVLHHGGAAGDEVPAADVHPAGEGDLPVHHQQLAVVPEVQVSPRPKRQEAAEPDPRTLEQFPRRRFRILLPQAVHDDPHLDPPIGSPGERHHEALAGIVPVEDVGAKVYRAFRPVDGGQHGGVGFLAVFQRRQVVAGEKPGADHVLGEVAQLLQVGKLWGKRRRRLGAWRERLDRCPGLFVPAPGPAVDAVDPHAPVEERAQKRDGQAGEDPPESRARVALVDQRVPCGDHGKKDQKK</sequence>
<protein>
    <submittedName>
        <fullName evidence="2">Uncharacterized protein</fullName>
    </submittedName>
</protein>
<evidence type="ECO:0000313" key="2">
    <source>
        <dbReference type="EMBL" id="GAW68813.1"/>
    </source>
</evidence>
<feature type="region of interest" description="Disordered" evidence="1">
    <location>
        <begin position="370"/>
        <end position="424"/>
    </location>
</feature>